<feature type="domain" description="CTLH" evidence="3">
    <location>
        <begin position="45"/>
        <end position="102"/>
    </location>
</feature>
<dbReference type="WBParaSite" id="Pan_g19841.t1">
    <property type="protein sequence ID" value="Pan_g19841.t1"/>
    <property type="gene ID" value="Pan_g19841"/>
</dbReference>
<dbReference type="AlphaFoldDB" id="A0A7E4VEA7"/>
<dbReference type="InterPro" id="IPR006594">
    <property type="entry name" value="LisH"/>
</dbReference>
<feature type="repeat" description="WD" evidence="1">
    <location>
        <begin position="714"/>
        <end position="736"/>
    </location>
</feature>
<dbReference type="PROSITE" id="PS50896">
    <property type="entry name" value="LISH"/>
    <property type="match status" value="1"/>
</dbReference>
<feature type="region of interest" description="Disordered" evidence="2">
    <location>
        <begin position="410"/>
        <end position="431"/>
    </location>
</feature>
<dbReference type="SUPFAM" id="SSF50978">
    <property type="entry name" value="WD40 repeat-like"/>
    <property type="match status" value="1"/>
</dbReference>
<dbReference type="InterPro" id="IPR001680">
    <property type="entry name" value="WD40_rpt"/>
</dbReference>
<sequence>MVASVPFTLSEKDVLKTILEFLESRGLHITQLSLERETGVINGEYSDDGLFLRQLILDGQWDNALDFVDPLKDLQEFDLRAFRYILTKYKYFELLCIKQEPGPMHDNDFAVEEIVEALKDLEQIAPTPEDYRQLCALLTLPKLSDHADFKHWNPSSARVECFHKILPLVVDLLPDLSAKTEPTLHAMNDRLIQLVTKGIFYEACVDFCQAQALGNKKDSGPQFTKALASRAKLSGNDLSLVSWLEIVERTQFTMPFQQKQLDFKLEGLKKPKLEAQWTEHILATPMKPGGQFPHSLVPVARLKCAQKMTQSLILPPMSSSFAMEASMVARSRRERAGHPMSHSMAPDVGFSIPTLPAAETAMAQSQIITNMFESSEFTKTSRPQATGALSLPLAQDSRKELDAITRRTQGPRVGGLAPVPELSTPTSDGSVPMGLDAGNPMTQSRLFQEFSNRQRYSMPQMMPQNAMYGQPQQPPIVPQRPVSTVLPAGPNNYYPDPMMPPGYGSRPQSMLGYQPPPPQAPMPPMQAPMGAMPSGSGLPVQFVPLCRYEDSQAIRAVAFHPSGRYFAVGTNSKQMIVCRYPDIRRPTTGRTLPFNPSVCLSRPKQHRGSVYCCGFSQAGDLLATGSNDKTVRLMSFNSEECKIGAEVELTMHDGTVRELIFMDDPATRQPVLVSGGAGNCHICLTDCTTGQTFRELPGHTAPILGLYGWGGCNFASCSQDKSIRFWDLRTSNAVNIIQPNMKTSNAHVTSVCVDPSGKLLVSGHEDASVMLYDIVGGRPVQVFRPHGDEVRTVRFSNAAYYLLSGSYDRRIVITDMRGDLTSPLMYLPVAEHNDKIIQCRWHPQDFTFLSTSADRTVVLWTLPQP</sequence>
<dbReference type="PROSITE" id="PS50082">
    <property type="entry name" value="WD_REPEATS_2"/>
    <property type="match status" value="5"/>
</dbReference>
<accession>A0A7E4VEA7</accession>
<feature type="repeat" description="WD" evidence="1">
    <location>
        <begin position="783"/>
        <end position="817"/>
    </location>
</feature>
<evidence type="ECO:0000256" key="1">
    <source>
        <dbReference type="PROSITE-ProRule" id="PRU00221"/>
    </source>
</evidence>
<reference evidence="4" key="1">
    <citation type="journal article" date="2013" name="Genetics">
        <title>The draft genome and transcriptome of Panagrellus redivivus are shaped by the harsh demands of a free-living lifestyle.</title>
        <authorList>
            <person name="Srinivasan J."/>
            <person name="Dillman A.R."/>
            <person name="Macchietto M.G."/>
            <person name="Heikkinen L."/>
            <person name="Lakso M."/>
            <person name="Fracchia K.M."/>
            <person name="Antoshechkin I."/>
            <person name="Mortazavi A."/>
            <person name="Wong G."/>
            <person name="Sternberg P.W."/>
        </authorList>
    </citation>
    <scope>NUCLEOTIDE SEQUENCE [LARGE SCALE GENOMIC DNA]</scope>
    <source>
        <strain evidence="4">MT8872</strain>
    </source>
</reference>
<dbReference type="InterPro" id="IPR006595">
    <property type="entry name" value="CTLH_C"/>
</dbReference>
<dbReference type="Gene3D" id="2.130.10.10">
    <property type="entry name" value="YVTN repeat-like/Quinoprotein amine dehydrogenase"/>
    <property type="match status" value="2"/>
</dbReference>
<dbReference type="Proteomes" id="UP000492821">
    <property type="component" value="Unassembled WGS sequence"/>
</dbReference>
<dbReference type="PROSITE" id="PS50897">
    <property type="entry name" value="CTLH"/>
    <property type="match status" value="1"/>
</dbReference>
<dbReference type="SMART" id="SM00320">
    <property type="entry name" value="WD40"/>
    <property type="match status" value="6"/>
</dbReference>
<name>A0A7E4VEA7_PANRE</name>
<keyword evidence="4" id="KW-1185">Reference proteome</keyword>
<evidence type="ECO:0000259" key="3">
    <source>
        <dbReference type="PROSITE" id="PS50897"/>
    </source>
</evidence>
<dbReference type="PANTHER" id="PTHR19863:SF5">
    <property type="entry name" value="WD REPEAT-CONTAINING PROTEIN 47"/>
    <property type="match status" value="1"/>
</dbReference>
<reference evidence="5" key="2">
    <citation type="submission" date="2020-10" db="UniProtKB">
        <authorList>
            <consortium name="WormBaseParasite"/>
        </authorList>
    </citation>
    <scope>IDENTIFICATION</scope>
</reference>
<feature type="repeat" description="WD" evidence="1">
    <location>
        <begin position="603"/>
        <end position="640"/>
    </location>
</feature>
<dbReference type="SMART" id="SM00668">
    <property type="entry name" value="CTLH"/>
    <property type="match status" value="1"/>
</dbReference>
<keyword evidence="1" id="KW-0853">WD repeat</keyword>
<dbReference type="PROSITE" id="PS50294">
    <property type="entry name" value="WD_REPEATS_REGION"/>
    <property type="match status" value="1"/>
</dbReference>
<dbReference type="InterPro" id="IPR040067">
    <property type="entry name" value="WDR47"/>
</dbReference>
<dbReference type="Pfam" id="PF25602">
    <property type="entry name" value="WDR47_COR"/>
    <property type="match status" value="1"/>
</dbReference>
<feature type="repeat" description="WD" evidence="1">
    <location>
        <begin position="741"/>
        <end position="782"/>
    </location>
</feature>
<organism evidence="4 5">
    <name type="scientific">Panagrellus redivivus</name>
    <name type="common">Microworm</name>
    <dbReference type="NCBI Taxonomy" id="6233"/>
    <lineage>
        <taxon>Eukaryota</taxon>
        <taxon>Metazoa</taxon>
        <taxon>Ecdysozoa</taxon>
        <taxon>Nematoda</taxon>
        <taxon>Chromadorea</taxon>
        <taxon>Rhabditida</taxon>
        <taxon>Tylenchina</taxon>
        <taxon>Panagrolaimomorpha</taxon>
        <taxon>Panagrolaimoidea</taxon>
        <taxon>Panagrolaimidae</taxon>
        <taxon>Panagrellus</taxon>
    </lineage>
</organism>
<dbReference type="PANTHER" id="PTHR19863">
    <property type="entry name" value="NEMITIN (NEURONAL ENRICHED MAP INTERACTING PROTEIN) HOMOLOG"/>
    <property type="match status" value="1"/>
</dbReference>
<feature type="repeat" description="WD" evidence="1">
    <location>
        <begin position="829"/>
        <end position="865"/>
    </location>
</feature>
<dbReference type="InterPro" id="IPR015943">
    <property type="entry name" value="WD40/YVTN_repeat-like_dom_sf"/>
</dbReference>
<dbReference type="InterPro" id="IPR057749">
    <property type="entry name" value="WDR47_COR"/>
</dbReference>
<evidence type="ECO:0000256" key="2">
    <source>
        <dbReference type="SAM" id="MobiDB-lite"/>
    </source>
</evidence>
<protein>
    <submittedName>
        <fullName evidence="5">WD repeat-containing protein 47</fullName>
    </submittedName>
</protein>
<evidence type="ECO:0000313" key="4">
    <source>
        <dbReference type="Proteomes" id="UP000492821"/>
    </source>
</evidence>
<dbReference type="InterPro" id="IPR036322">
    <property type="entry name" value="WD40_repeat_dom_sf"/>
</dbReference>
<dbReference type="Pfam" id="PF00400">
    <property type="entry name" value="WD40"/>
    <property type="match status" value="6"/>
</dbReference>
<evidence type="ECO:0000313" key="5">
    <source>
        <dbReference type="WBParaSite" id="Pan_g19841.t1"/>
    </source>
</evidence>
<proteinExistence type="predicted"/>
<dbReference type="CDD" id="cd00200">
    <property type="entry name" value="WD40"/>
    <property type="match status" value="1"/>
</dbReference>